<dbReference type="PANTHER" id="PTHR43280:SF28">
    <property type="entry name" value="HTH-TYPE TRANSCRIPTIONAL ACTIVATOR RHAS"/>
    <property type="match status" value="1"/>
</dbReference>
<feature type="domain" description="HTH araC/xylS-type" evidence="4">
    <location>
        <begin position="194"/>
        <end position="292"/>
    </location>
</feature>
<evidence type="ECO:0000313" key="5">
    <source>
        <dbReference type="EMBL" id="HJC47183.1"/>
    </source>
</evidence>
<keyword evidence="1" id="KW-0805">Transcription regulation</keyword>
<dbReference type="Pfam" id="PF02311">
    <property type="entry name" value="AraC_binding"/>
    <property type="match status" value="1"/>
</dbReference>
<dbReference type="PANTHER" id="PTHR43280">
    <property type="entry name" value="ARAC-FAMILY TRANSCRIPTIONAL REGULATOR"/>
    <property type="match status" value="1"/>
</dbReference>
<keyword evidence="3" id="KW-0804">Transcription</keyword>
<dbReference type="Pfam" id="PF12833">
    <property type="entry name" value="HTH_18"/>
    <property type="match status" value="1"/>
</dbReference>
<evidence type="ECO:0000259" key="4">
    <source>
        <dbReference type="PROSITE" id="PS01124"/>
    </source>
</evidence>
<evidence type="ECO:0000256" key="1">
    <source>
        <dbReference type="ARBA" id="ARBA00023015"/>
    </source>
</evidence>
<dbReference type="AlphaFoldDB" id="A0A9D2PCN2"/>
<dbReference type="InterPro" id="IPR018062">
    <property type="entry name" value="HTH_AraC-typ_CS"/>
</dbReference>
<proteinExistence type="predicted"/>
<dbReference type="PRINTS" id="PR00032">
    <property type="entry name" value="HTHARAC"/>
</dbReference>
<dbReference type="EMBL" id="DWWL01000025">
    <property type="protein sequence ID" value="HJC47183.1"/>
    <property type="molecule type" value="Genomic_DNA"/>
</dbReference>
<dbReference type="InterPro" id="IPR014710">
    <property type="entry name" value="RmlC-like_jellyroll"/>
</dbReference>
<dbReference type="InterPro" id="IPR037923">
    <property type="entry name" value="HTH-like"/>
</dbReference>
<comment type="caution">
    <text evidence="5">The sequence shown here is derived from an EMBL/GenBank/DDBJ whole genome shotgun (WGS) entry which is preliminary data.</text>
</comment>
<dbReference type="InterPro" id="IPR009057">
    <property type="entry name" value="Homeodomain-like_sf"/>
</dbReference>
<dbReference type="SUPFAM" id="SSF46689">
    <property type="entry name" value="Homeodomain-like"/>
    <property type="match status" value="2"/>
</dbReference>
<dbReference type="PROSITE" id="PS00041">
    <property type="entry name" value="HTH_ARAC_FAMILY_1"/>
    <property type="match status" value="1"/>
</dbReference>
<dbReference type="Proteomes" id="UP000823883">
    <property type="component" value="Unassembled WGS sequence"/>
</dbReference>
<reference evidence="5" key="1">
    <citation type="journal article" date="2021" name="PeerJ">
        <title>Extensive microbial diversity within the chicken gut microbiome revealed by metagenomics and culture.</title>
        <authorList>
            <person name="Gilroy R."/>
            <person name="Ravi A."/>
            <person name="Getino M."/>
            <person name="Pursley I."/>
            <person name="Horton D.L."/>
            <person name="Alikhan N.F."/>
            <person name="Baker D."/>
            <person name="Gharbi K."/>
            <person name="Hall N."/>
            <person name="Watson M."/>
            <person name="Adriaenssens E.M."/>
            <person name="Foster-Nyarko E."/>
            <person name="Jarju S."/>
            <person name="Secka A."/>
            <person name="Antonio M."/>
            <person name="Oren A."/>
            <person name="Chaudhuri R.R."/>
            <person name="La Ragione R."/>
            <person name="Hildebrand F."/>
            <person name="Pallen M.J."/>
        </authorList>
    </citation>
    <scope>NUCLEOTIDE SEQUENCE</scope>
    <source>
        <strain evidence="5">CHK183-5548</strain>
    </source>
</reference>
<evidence type="ECO:0000256" key="2">
    <source>
        <dbReference type="ARBA" id="ARBA00023125"/>
    </source>
</evidence>
<organism evidence="5 6">
    <name type="scientific">Candidatus Lachnoclostridium pullistercoris</name>
    <dbReference type="NCBI Taxonomy" id="2838632"/>
    <lineage>
        <taxon>Bacteria</taxon>
        <taxon>Bacillati</taxon>
        <taxon>Bacillota</taxon>
        <taxon>Clostridia</taxon>
        <taxon>Lachnospirales</taxon>
        <taxon>Lachnospiraceae</taxon>
    </lineage>
</organism>
<dbReference type="SUPFAM" id="SSF51215">
    <property type="entry name" value="Regulatory protein AraC"/>
    <property type="match status" value="1"/>
</dbReference>
<dbReference type="Gene3D" id="2.60.120.10">
    <property type="entry name" value="Jelly Rolls"/>
    <property type="match status" value="1"/>
</dbReference>
<sequence>MKRRTVEIMGGSSEVVHYERQGLPLYVETAELSQFAGKRAACHWHDDLEWIHILDGAMNYNVNGREISLKTGDSLMVNGRQMHYGWGAENCRFICILFHPSLFGGNELLQQEYVRPVAGNPELEYLYFDGDEEEGRAAGNLLKQMAGAKESGLAAWETDVIGFMYLLWGRILRGTGVRTGAGSGAEQEDRAAQKEMVSFICSRYGEHLSLEEIAAAGHVSRSRCCQIFRKYVGQSPVDFLNTYRLKMGRDMLAGTEKSVTEIATGCGFSHLSYFSRQFAAVYGCTPREYRKMAENCKK</sequence>
<dbReference type="InterPro" id="IPR020449">
    <property type="entry name" value="Tscrpt_reg_AraC-type_HTH"/>
</dbReference>
<dbReference type="GO" id="GO:0043565">
    <property type="term" value="F:sequence-specific DNA binding"/>
    <property type="evidence" value="ECO:0007669"/>
    <property type="project" value="InterPro"/>
</dbReference>
<dbReference type="InterPro" id="IPR018060">
    <property type="entry name" value="HTH_AraC"/>
</dbReference>
<keyword evidence="2" id="KW-0238">DNA-binding</keyword>
<accession>A0A9D2PCN2</accession>
<protein>
    <submittedName>
        <fullName evidence="5">AraC family transcriptional regulator</fullName>
    </submittedName>
</protein>
<dbReference type="SMART" id="SM00342">
    <property type="entry name" value="HTH_ARAC"/>
    <property type="match status" value="1"/>
</dbReference>
<dbReference type="CDD" id="cd02208">
    <property type="entry name" value="cupin_RmlC-like"/>
    <property type="match status" value="1"/>
</dbReference>
<evidence type="ECO:0000256" key="3">
    <source>
        <dbReference type="ARBA" id="ARBA00023163"/>
    </source>
</evidence>
<name>A0A9D2PCN2_9FIRM</name>
<reference evidence="5" key="2">
    <citation type="submission" date="2021-04" db="EMBL/GenBank/DDBJ databases">
        <authorList>
            <person name="Gilroy R."/>
        </authorList>
    </citation>
    <scope>NUCLEOTIDE SEQUENCE</scope>
    <source>
        <strain evidence="5">CHK183-5548</strain>
    </source>
</reference>
<gene>
    <name evidence="5" type="ORF">IAA04_03930</name>
</gene>
<dbReference type="PROSITE" id="PS01124">
    <property type="entry name" value="HTH_ARAC_FAMILY_2"/>
    <property type="match status" value="1"/>
</dbReference>
<dbReference type="InterPro" id="IPR003313">
    <property type="entry name" value="AraC-bd"/>
</dbReference>
<dbReference type="Gene3D" id="1.10.10.60">
    <property type="entry name" value="Homeodomain-like"/>
    <property type="match status" value="2"/>
</dbReference>
<evidence type="ECO:0000313" key="6">
    <source>
        <dbReference type="Proteomes" id="UP000823883"/>
    </source>
</evidence>
<dbReference type="GO" id="GO:0003700">
    <property type="term" value="F:DNA-binding transcription factor activity"/>
    <property type="evidence" value="ECO:0007669"/>
    <property type="project" value="InterPro"/>
</dbReference>